<organism evidence="1">
    <name type="scientific">Arion vulgaris</name>
    <dbReference type="NCBI Taxonomy" id="1028688"/>
    <lineage>
        <taxon>Eukaryota</taxon>
        <taxon>Metazoa</taxon>
        <taxon>Spiralia</taxon>
        <taxon>Lophotrochozoa</taxon>
        <taxon>Mollusca</taxon>
        <taxon>Gastropoda</taxon>
        <taxon>Heterobranchia</taxon>
        <taxon>Euthyneura</taxon>
        <taxon>Panpulmonata</taxon>
        <taxon>Eupulmonata</taxon>
        <taxon>Stylommatophora</taxon>
        <taxon>Helicina</taxon>
        <taxon>Arionoidea</taxon>
        <taxon>Arionidae</taxon>
        <taxon>Arion</taxon>
    </lineage>
</organism>
<feature type="non-terminal residue" evidence="1">
    <location>
        <position position="51"/>
    </location>
</feature>
<accession>A0A0B6XXB5</accession>
<proteinExistence type="predicted"/>
<protein>
    <submittedName>
        <fullName evidence="1">Uncharacterized protein</fullName>
    </submittedName>
</protein>
<reference evidence="1" key="1">
    <citation type="submission" date="2014-12" db="EMBL/GenBank/DDBJ databases">
        <title>Insight into the proteome of Arion vulgaris.</title>
        <authorList>
            <person name="Aradska J."/>
            <person name="Bulat T."/>
            <person name="Smidak R."/>
            <person name="Sarate P."/>
            <person name="Gangsoo J."/>
            <person name="Sialana F."/>
            <person name="Bilban M."/>
            <person name="Lubec G."/>
        </authorList>
    </citation>
    <scope>NUCLEOTIDE SEQUENCE</scope>
    <source>
        <tissue evidence="1">Skin</tissue>
    </source>
</reference>
<name>A0A0B6XXB5_9EUPU</name>
<evidence type="ECO:0000313" key="1">
    <source>
        <dbReference type="EMBL" id="CEK47920.1"/>
    </source>
</evidence>
<sequence length="51" mass="5676">MMDEHQIMSLHNILKGSKGEGLTSLNRVPHMAMSLSAQIICHPLRALHKAQ</sequence>
<dbReference type="EMBL" id="HACG01001055">
    <property type="protein sequence ID" value="CEK47920.1"/>
    <property type="molecule type" value="Transcribed_RNA"/>
</dbReference>
<gene>
    <name evidence="1" type="primary">ORF2635</name>
</gene>
<dbReference type="AlphaFoldDB" id="A0A0B6XXB5"/>